<keyword evidence="6" id="KW-1185">Reference proteome</keyword>
<dbReference type="Gene3D" id="1.10.10.60">
    <property type="entry name" value="Homeodomain-like"/>
    <property type="match status" value="1"/>
</dbReference>
<dbReference type="RefSeq" id="WP_381527057.1">
    <property type="nucleotide sequence ID" value="NZ_JBHULN010000022.1"/>
</dbReference>
<dbReference type="InterPro" id="IPR018060">
    <property type="entry name" value="HTH_AraC"/>
</dbReference>
<dbReference type="PANTHER" id="PTHR46796:SF13">
    <property type="entry name" value="HTH-TYPE TRANSCRIPTIONAL ACTIVATOR RHAS"/>
    <property type="match status" value="1"/>
</dbReference>
<dbReference type="PROSITE" id="PS01124">
    <property type="entry name" value="HTH_ARAC_FAMILY_2"/>
    <property type="match status" value="1"/>
</dbReference>
<evidence type="ECO:0000256" key="1">
    <source>
        <dbReference type="ARBA" id="ARBA00023015"/>
    </source>
</evidence>
<dbReference type="Pfam" id="PF12833">
    <property type="entry name" value="HTH_18"/>
    <property type="match status" value="1"/>
</dbReference>
<organism evidence="5 6">
    <name type="scientific">Spirosoma soli</name>
    <dbReference type="NCBI Taxonomy" id="1770529"/>
    <lineage>
        <taxon>Bacteria</taxon>
        <taxon>Pseudomonadati</taxon>
        <taxon>Bacteroidota</taxon>
        <taxon>Cytophagia</taxon>
        <taxon>Cytophagales</taxon>
        <taxon>Cytophagaceae</taxon>
        <taxon>Spirosoma</taxon>
    </lineage>
</organism>
<evidence type="ECO:0000259" key="4">
    <source>
        <dbReference type="PROSITE" id="PS01124"/>
    </source>
</evidence>
<dbReference type="InterPro" id="IPR050204">
    <property type="entry name" value="AraC_XylS_family_regulators"/>
</dbReference>
<sequence length="271" mass="30489">MEFLSFDPCAILKPYVERYIVVDAKFAEGQQHKHFIAPSSTSQLAINCATANTKPDEVGALDRHYVTALVGPFTRRHTYILHGHIYSVVAYFTPIGLHALLNIDLTDLADQTVDFASILPDDALHLSKCVLGAIDNHAKVQVLEAYLLRRLASAKPLNQGVQRAVELIRQQGGQIAIAELLQQLTLQQRTFERHFRQTTGMSPKQFMRITRFLAVRNAIADGTYQNWHDVLHQGGYYDQAHFIREFSLFTGQTPSAYFAGSIGFDNFLLKV</sequence>
<reference evidence="6" key="1">
    <citation type="journal article" date="2019" name="Int. J. Syst. Evol. Microbiol.">
        <title>The Global Catalogue of Microorganisms (GCM) 10K type strain sequencing project: providing services to taxonomists for standard genome sequencing and annotation.</title>
        <authorList>
            <consortium name="The Broad Institute Genomics Platform"/>
            <consortium name="The Broad Institute Genome Sequencing Center for Infectious Disease"/>
            <person name="Wu L."/>
            <person name="Ma J."/>
        </authorList>
    </citation>
    <scope>NUCLEOTIDE SEQUENCE [LARGE SCALE GENOMIC DNA]</scope>
    <source>
        <strain evidence="6">KCTC 42805</strain>
    </source>
</reference>
<dbReference type="SUPFAM" id="SSF46689">
    <property type="entry name" value="Homeodomain-like"/>
    <property type="match status" value="1"/>
</dbReference>
<keyword evidence="1" id="KW-0805">Transcription regulation</keyword>
<accession>A0ABW5MBR4</accession>
<dbReference type="SMART" id="SM00342">
    <property type="entry name" value="HTH_ARAC"/>
    <property type="match status" value="1"/>
</dbReference>
<comment type="caution">
    <text evidence="5">The sequence shown here is derived from an EMBL/GenBank/DDBJ whole genome shotgun (WGS) entry which is preliminary data.</text>
</comment>
<dbReference type="InterPro" id="IPR046532">
    <property type="entry name" value="DUF6597"/>
</dbReference>
<dbReference type="Proteomes" id="UP001597469">
    <property type="component" value="Unassembled WGS sequence"/>
</dbReference>
<keyword evidence="3" id="KW-0804">Transcription</keyword>
<dbReference type="EMBL" id="JBHULN010000022">
    <property type="protein sequence ID" value="MFD2573911.1"/>
    <property type="molecule type" value="Genomic_DNA"/>
</dbReference>
<evidence type="ECO:0000256" key="2">
    <source>
        <dbReference type="ARBA" id="ARBA00023125"/>
    </source>
</evidence>
<dbReference type="PANTHER" id="PTHR46796">
    <property type="entry name" value="HTH-TYPE TRANSCRIPTIONAL ACTIVATOR RHAS-RELATED"/>
    <property type="match status" value="1"/>
</dbReference>
<protein>
    <submittedName>
        <fullName evidence="5">Helix-turn-helix domain-containing protein</fullName>
    </submittedName>
</protein>
<dbReference type="InterPro" id="IPR009057">
    <property type="entry name" value="Homeodomain-like_sf"/>
</dbReference>
<dbReference type="Pfam" id="PF20240">
    <property type="entry name" value="DUF6597"/>
    <property type="match status" value="1"/>
</dbReference>
<gene>
    <name evidence="5" type="ORF">ACFSUS_24960</name>
</gene>
<name>A0ABW5MBR4_9BACT</name>
<feature type="domain" description="HTH araC/xylS-type" evidence="4">
    <location>
        <begin position="162"/>
        <end position="260"/>
    </location>
</feature>
<evidence type="ECO:0000313" key="6">
    <source>
        <dbReference type="Proteomes" id="UP001597469"/>
    </source>
</evidence>
<evidence type="ECO:0000256" key="3">
    <source>
        <dbReference type="ARBA" id="ARBA00023163"/>
    </source>
</evidence>
<proteinExistence type="predicted"/>
<evidence type="ECO:0000313" key="5">
    <source>
        <dbReference type="EMBL" id="MFD2573911.1"/>
    </source>
</evidence>
<keyword evidence="2" id="KW-0238">DNA-binding</keyword>